<dbReference type="PaxDb" id="4097-A0A1S3XJY8"/>
<protein>
    <submittedName>
        <fullName evidence="5">Stemmadenine O-acetyltransferase-like</fullName>
    </submittedName>
    <submittedName>
        <fullName evidence="5">Vinorine synthase-like</fullName>
    </submittedName>
</protein>
<reference evidence="5" key="2">
    <citation type="submission" date="2025-08" db="UniProtKB">
        <authorList>
            <consortium name="RefSeq"/>
        </authorList>
    </citation>
    <scope>IDENTIFICATION</scope>
    <source>
        <tissue evidence="5">Leaf</tissue>
    </source>
</reference>
<dbReference type="PANTHER" id="PTHR31623:SF123">
    <property type="entry name" value="VINORINE SYNTHASE-LIKE"/>
    <property type="match status" value="1"/>
</dbReference>
<dbReference type="Gene3D" id="3.30.559.10">
    <property type="entry name" value="Chloramphenicol acetyltransferase-like domain"/>
    <property type="match status" value="2"/>
</dbReference>
<evidence type="ECO:0000256" key="1">
    <source>
        <dbReference type="ARBA" id="ARBA00009861"/>
    </source>
</evidence>
<dbReference type="PANTHER" id="PTHR31623">
    <property type="entry name" value="F21J9.9"/>
    <property type="match status" value="1"/>
</dbReference>
<evidence type="ECO:0000256" key="2">
    <source>
        <dbReference type="ARBA" id="ARBA00022679"/>
    </source>
</evidence>
<evidence type="ECO:0000313" key="5">
    <source>
        <dbReference type="RefSeq" id="XP_016440246.1"/>
    </source>
</evidence>
<dbReference type="Pfam" id="PF02458">
    <property type="entry name" value="Transferase"/>
    <property type="match status" value="1"/>
</dbReference>
<organism evidence="4 5">
    <name type="scientific">Nicotiana tabacum</name>
    <name type="common">Common tobacco</name>
    <dbReference type="NCBI Taxonomy" id="4097"/>
    <lineage>
        <taxon>Eukaryota</taxon>
        <taxon>Viridiplantae</taxon>
        <taxon>Streptophyta</taxon>
        <taxon>Embryophyta</taxon>
        <taxon>Tracheophyta</taxon>
        <taxon>Spermatophyta</taxon>
        <taxon>Magnoliopsida</taxon>
        <taxon>eudicotyledons</taxon>
        <taxon>Gunneridae</taxon>
        <taxon>Pentapetalae</taxon>
        <taxon>asterids</taxon>
        <taxon>lamiids</taxon>
        <taxon>Solanales</taxon>
        <taxon>Solanaceae</taxon>
        <taxon>Nicotianoideae</taxon>
        <taxon>Nicotianeae</taxon>
        <taxon>Nicotiana</taxon>
    </lineage>
</organism>
<dbReference type="InterPro" id="IPR023213">
    <property type="entry name" value="CAT-like_dom_sf"/>
</dbReference>
<proteinExistence type="inferred from homology"/>
<dbReference type="Proteomes" id="UP000790787">
    <property type="component" value="Chromosome 24"/>
</dbReference>
<dbReference type="OrthoDB" id="1932220at2759"/>
<dbReference type="GeneID" id="107766049"/>
<evidence type="ECO:0000256" key="3">
    <source>
        <dbReference type="ARBA" id="ARBA00023315"/>
    </source>
</evidence>
<dbReference type="KEGG" id="nta:107766049"/>
<keyword evidence="4" id="KW-1185">Reference proteome</keyword>
<dbReference type="OMA" id="CKGENDD"/>
<sequence>MERKIEIVSMELIRPTSPTPDHLRCFEFSYLDQMAIPVFAPLALFYPPPSSHSTGGDHESYSNLEEARAANSSRLLLLKKSLSETLARFYPFAGRIKGYLIECNDDGVPFYEAFAHNYQFEDIHRKFDVTKHFLPSVEGSSVLHYSCFPLLVQVTMFECGGMAIGMSAFHKVADGATLCTLANAWAITTRDSPDCVLPPEFVATAKFLPPPIPYVLNAPKFQFDFTKFFYNEQRVTKLFTFDASTIASLKAKAVCNDDVAVPTRVEVVSAVIWKSAMAASGTETRSSKFAHQVNIRKRFVPPLPNHCVGNAIAIATACKGDKDGSDLSTLVTCIRKSLSELSSKYVDKQNRDEAILAIPHDFLELTDAHFQGEIAMQISSVCGYQFYDVDFGWGKPSWFSVIQTGTRNQVILMDSRDSGGIDALVCLKDENSMSVFEHELELLASGFAK</sequence>
<comment type="similarity">
    <text evidence="1">Belongs to the plant acyltransferase family.</text>
</comment>
<dbReference type="SMR" id="A0A1S3XJY8"/>
<evidence type="ECO:0000313" key="4">
    <source>
        <dbReference type="Proteomes" id="UP000790787"/>
    </source>
</evidence>
<dbReference type="GO" id="GO:0016746">
    <property type="term" value="F:acyltransferase activity"/>
    <property type="evidence" value="ECO:0007669"/>
    <property type="project" value="UniProtKB-KW"/>
</dbReference>
<keyword evidence="3" id="KW-0012">Acyltransferase</keyword>
<gene>
    <name evidence="5" type="primary">LOC107766049</name>
</gene>
<accession>A0A1S3XJY8</accession>
<dbReference type="AlphaFoldDB" id="A0A1S3XJY8"/>
<name>A0A1S3XJY8_TOBAC</name>
<keyword evidence="2" id="KW-0808">Transferase</keyword>
<reference evidence="4" key="1">
    <citation type="journal article" date="2014" name="Nat. Commun.">
        <title>The tobacco genome sequence and its comparison with those of tomato and potato.</title>
        <authorList>
            <person name="Sierro N."/>
            <person name="Battey J.N."/>
            <person name="Ouadi S."/>
            <person name="Bakaher N."/>
            <person name="Bovet L."/>
            <person name="Willig A."/>
            <person name="Goepfert S."/>
            <person name="Peitsch M.C."/>
            <person name="Ivanov N.V."/>
        </authorList>
    </citation>
    <scope>NUCLEOTIDE SEQUENCE [LARGE SCALE GENOMIC DNA]</scope>
</reference>
<dbReference type="RefSeq" id="XP_016440246.1">
    <property type="nucleotide sequence ID" value="XM_016584760.1"/>
</dbReference>